<protein>
    <submittedName>
        <fullName evidence="1">SFRICE_015010</fullName>
    </submittedName>
</protein>
<organism evidence="1">
    <name type="scientific">Spodoptera frugiperda</name>
    <name type="common">Fall armyworm</name>
    <dbReference type="NCBI Taxonomy" id="7108"/>
    <lineage>
        <taxon>Eukaryota</taxon>
        <taxon>Metazoa</taxon>
        <taxon>Ecdysozoa</taxon>
        <taxon>Arthropoda</taxon>
        <taxon>Hexapoda</taxon>
        <taxon>Insecta</taxon>
        <taxon>Pterygota</taxon>
        <taxon>Neoptera</taxon>
        <taxon>Endopterygota</taxon>
        <taxon>Lepidoptera</taxon>
        <taxon>Glossata</taxon>
        <taxon>Ditrysia</taxon>
        <taxon>Noctuoidea</taxon>
        <taxon>Noctuidae</taxon>
        <taxon>Amphipyrinae</taxon>
        <taxon>Spodoptera</taxon>
    </lineage>
</organism>
<accession>A0A2H1WCU9</accession>
<sequence>MLERYSRILLAGNSEITPPPAPVNDMGHTDARTFQDAPAMLQHEWAGSTGVIPRPHRKPTCNNACVVSR</sequence>
<dbReference type="AlphaFoldDB" id="A0A2H1WCU9"/>
<gene>
    <name evidence="1" type="ORF">SFRICE_015010</name>
</gene>
<name>A0A2H1WCU9_SPOFR</name>
<evidence type="ECO:0000313" key="1">
    <source>
        <dbReference type="EMBL" id="SOQ50901.1"/>
    </source>
</evidence>
<proteinExistence type="predicted"/>
<reference evidence="1" key="1">
    <citation type="submission" date="2016-07" db="EMBL/GenBank/DDBJ databases">
        <authorList>
            <person name="Bretaudeau A."/>
        </authorList>
    </citation>
    <scope>NUCLEOTIDE SEQUENCE</scope>
    <source>
        <strain evidence="1">Rice</strain>
        <tissue evidence="1">Whole body</tissue>
    </source>
</reference>
<dbReference type="EMBL" id="ODYU01007815">
    <property type="protein sequence ID" value="SOQ50901.1"/>
    <property type="molecule type" value="Genomic_DNA"/>
</dbReference>